<dbReference type="GO" id="GO:0009736">
    <property type="term" value="P:cytokinin-activated signaling pathway"/>
    <property type="evidence" value="ECO:0007669"/>
    <property type="project" value="TreeGrafter"/>
</dbReference>
<dbReference type="PROSITE" id="PS50157">
    <property type="entry name" value="ZINC_FINGER_C2H2_2"/>
    <property type="match status" value="1"/>
</dbReference>
<comment type="caution">
    <text evidence="4">The sequence shown here is derived from an EMBL/GenBank/DDBJ whole genome shotgun (WGS) entry which is preliminary data.</text>
</comment>
<dbReference type="Pfam" id="PF13912">
    <property type="entry name" value="zf-C2H2_6"/>
    <property type="match status" value="1"/>
</dbReference>
<dbReference type="Proteomes" id="UP001280121">
    <property type="component" value="Unassembled WGS sequence"/>
</dbReference>
<proteinExistence type="predicted"/>
<dbReference type="InterPro" id="IPR013087">
    <property type="entry name" value="Znf_C2H2_type"/>
</dbReference>
<organism evidence="4 5">
    <name type="scientific">Dipteronia dyeriana</name>
    <dbReference type="NCBI Taxonomy" id="168575"/>
    <lineage>
        <taxon>Eukaryota</taxon>
        <taxon>Viridiplantae</taxon>
        <taxon>Streptophyta</taxon>
        <taxon>Embryophyta</taxon>
        <taxon>Tracheophyta</taxon>
        <taxon>Spermatophyta</taxon>
        <taxon>Magnoliopsida</taxon>
        <taxon>eudicotyledons</taxon>
        <taxon>Gunneridae</taxon>
        <taxon>Pentapetalae</taxon>
        <taxon>rosids</taxon>
        <taxon>malvids</taxon>
        <taxon>Sapindales</taxon>
        <taxon>Sapindaceae</taxon>
        <taxon>Hippocastanoideae</taxon>
        <taxon>Acereae</taxon>
        <taxon>Dipteronia</taxon>
    </lineage>
</organism>
<dbReference type="GO" id="GO:0005634">
    <property type="term" value="C:nucleus"/>
    <property type="evidence" value="ECO:0007669"/>
    <property type="project" value="TreeGrafter"/>
</dbReference>
<dbReference type="Gene3D" id="3.30.160.60">
    <property type="entry name" value="Classic Zinc Finger"/>
    <property type="match status" value="1"/>
</dbReference>
<evidence type="ECO:0000313" key="4">
    <source>
        <dbReference type="EMBL" id="KAK2636383.1"/>
    </source>
</evidence>
<feature type="compositionally biased region" description="Low complexity" evidence="2">
    <location>
        <begin position="53"/>
        <end position="75"/>
    </location>
</feature>
<keyword evidence="1" id="KW-0863">Zinc-finger</keyword>
<gene>
    <name evidence="4" type="ORF">Ddye_031175</name>
</gene>
<dbReference type="PROSITE" id="PS00028">
    <property type="entry name" value="ZINC_FINGER_C2H2_1"/>
    <property type="match status" value="1"/>
</dbReference>
<sequence>MEIEKELSNFSAGSSCVAKKLKLFGFELINPCNNNMMIINNDQRSSEGDDDQISVNSSSSNSNKEIKSSSTTTTSIITIGDQQQQQQEAGGDHEKKFECQYCYKEFANSQALGGHQNAHKKERMKKKRLQLQARKASINCYLQPLQNINANSTAWFYDPTCSYTTTSPADHHQFTLYEESQISFSPYDHHQHDQDQLDQVSSSKWYSYNYNHNMNMIPFQQESCTFTLTTHTDRSSSSREMINSPAAVIIKPSPLSANSTNQNCQSLDLQLGLSLQSGV</sequence>
<dbReference type="InterPro" id="IPR036236">
    <property type="entry name" value="Znf_C2H2_sf"/>
</dbReference>
<dbReference type="GO" id="GO:0000976">
    <property type="term" value="F:transcription cis-regulatory region binding"/>
    <property type="evidence" value="ECO:0007669"/>
    <property type="project" value="TreeGrafter"/>
</dbReference>
<evidence type="ECO:0000256" key="2">
    <source>
        <dbReference type="SAM" id="MobiDB-lite"/>
    </source>
</evidence>
<keyword evidence="1" id="KW-0479">Metal-binding</keyword>
<feature type="region of interest" description="Disordered" evidence="2">
    <location>
        <begin position="40"/>
        <end position="75"/>
    </location>
</feature>
<dbReference type="SUPFAM" id="SSF57667">
    <property type="entry name" value="beta-beta-alpha zinc fingers"/>
    <property type="match status" value="1"/>
</dbReference>
<dbReference type="PANTHER" id="PTHR46353">
    <property type="entry name" value="ZINC FINGER PROTEIN 5"/>
    <property type="match status" value="1"/>
</dbReference>
<reference evidence="4" key="1">
    <citation type="journal article" date="2023" name="Plant J.">
        <title>Genome sequences and population genomics provide insights into the demographic history, inbreeding, and mutation load of two 'living fossil' tree species of Dipteronia.</title>
        <authorList>
            <person name="Feng Y."/>
            <person name="Comes H.P."/>
            <person name="Chen J."/>
            <person name="Zhu S."/>
            <person name="Lu R."/>
            <person name="Zhang X."/>
            <person name="Li P."/>
            <person name="Qiu J."/>
            <person name="Olsen K.M."/>
            <person name="Qiu Y."/>
        </authorList>
    </citation>
    <scope>NUCLEOTIDE SEQUENCE</scope>
    <source>
        <strain evidence="4">KIB01</strain>
    </source>
</reference>
<feature type="domain" description="C2H2-type" evidence="3">
    <location>
        <begin position="97"/>
        <end position="124"/>
    </location>
</feature>
<dbReference type="EMBL" id="JANJYI010000009">
    <property type="protein sequence ID" value="KAK2636383.1"/>
    <property type="molecule type" value="Genomic_DNA"/>
</dbReference>
<dbReference type="PANTHER" id="PTHR46353:SF5">
    <property type="entry name" value="ZINC FINGER PROTEIN 5"/>
    <property type="match status" value="1"/>
</dbReference>
<evidence type="ECO:0000259" key="3">
    <source>
        <dbReference type="PROSITE" id="PS50157"/>
    </source>
</evidence>
<keyword evidence="5" id="KW-1185">Reference proteome</keyword>
<name>A0AAD9TIT3_9ROSI</name>
<dbReference type="GO" id="GO:0008270">
    <property type="term" value="F:zinc ion binding"/>
    <property type="evidence" value="ECO:0007669"/>
    <property type="project" value="UniProtKB-KW"/>
</dbReference>
<evidence type="ECO:0000313" key="5">
    <source>
        <dbReference type="Proteomes" id="UP001280121"/>
    </source>
</evidence>
<dbReference type="GO" id="GO:0009740">
    <property type="term" value="P:gibberellic acid mediated signaling pathway"/>
    <property type="evidence" value="ECO:0007669"/>
    <property type="project" value="TreeGrafter"/>
</dbReference>
<dbReference type="AlphaFoldDB" id="A0AAD9TIT3"/>
<evidence type="ECO:0000256" key="1">
    <source>
        <dbReference type="PROSITE-ProRule" id="PRU00042"/>
    </source>
</evidence>
<dbReference type="GO" id="GO:0003700">
    <property type="term" value="F:DNA-binding transcription factor activity"/>
    <property type="evidence" value="ECO:0007669"/>
    <property type="project" value="TreeGrafter"/>
</dbReference>
<keyword evidence="1" id="KW-0862">Zinc</keyword>
<accession>A0AAD9TIT3</accession>
<dbReference type="GO" id="GO:0010090">
    <property type="term" value="P:trichome morphogenesis"/>
    <property type="evidence" value="ECO:0007669"/>
    <property type="project" value="InterPro"/>
</dbReference>
<dbReference type="InterPro" id="IPR044299">
    <property type="entry name" value="GIS3/ZFP5/ZFP6"/>
</dbReference>
<protein>
    <recommendedName>
        <fullName evidence="3">C2H2-type domain-containing protein</fullName>
    </recommendedName>
</protein>